<evidence type="ECO:0000313" key="1">
    <source>
        <dbReference type="EMBL" id="QEV45410.1"/>
    </source>
</evidence>
<dbReference type="Proteomes" id="UP000325563">
    <property type="component" value="Chromosome"/>
</dbReference>
<sequence length="84" mass="9169">MRTAAGQYTGGKVNSDDAFGQERHPWIGRPVQDIPAKATGRLITVVYERVRDHEGKEYGVRLAYILSDSGIAWSTAVGNIALLP</sequence>
<protein>
    <submittedName>
        <fullName evidence="1">Uncharacterized protein</fullName>
    </submittedName>
</protein>
<evidence type="ECO:0000313" key="2">
    <source>
        <dbReference type="Proteomes" id="UP000325563"/>
    </source>
</evidence>
<reference evidence="1 2" key="1">
    <citation type="submission" date="2017-09" db="EMBL/GenBank/DDBJ databases">
        <authorList>
            <person name="Lee N."/>
            <person name="Cho B.-K."/>
        </authorList>
    </citation>
    <scope>NUCLEOTIDE SEQUENCE [LARGE SCALE GENOMIC DNA]</scope>
    <source>
        <strain evidence="1 2">ATCC 27476</strain>
    </source>
</reference>
<dbReference type="AlphaFoldDB" id="A0A5J6J3L6"/>
<dbReference type="KEGG" id="svn:CP980_10280"/>
<organism evidence="1 2">
    <name type="scientific">Streptomyces vinaceus</name>
    <dbReference type="NCBI Taxonomy" id="1960"/>
    <lineage>
        <taxon>Bacteria</taxon>
        <taxon>Bacillati</taxon>
        <taxon>Actinomycetota</taxon>
        <taxon>Actinomycetes</taxon>
        <taxon>Kitasatosporales</taxon>
        <taxon>Streptomycetaceae</taxon>
        <taxon>Streptomyces</taxon>
    </lineage>
</organism>
<accession>A0A5J6J3L6</accession>
<keyword evidence="2" id="KW-1185">Reference proteome</keyword>
<name>A0A5J6J3L6_STRVI</name>
<gene>
    <name evidence="1" type="ORF">CP980_10280</name>
</gene>
<proteinExistence type="predicted"/>
<dbReference type="EMBL" id="CP023692">
    <property type="protein sequence ID" value="QEV45410.1"/>
    <property type="molecule type" value="Genomic_DNA"/>
</dbReference>